<dbReference type="SUPFAM" id="SSF109998">
    <property type="entry name" value="Triger factor/SurA peptide-binding domain-like"/>
    <property type="match status" value="1"/>
</dbReference>
<name>A0A7G8BM50_9BACT</name>
<proteinExistence type="predicted"/>
<keyword evidence="1" id="KW-0732">Signal</keyword>
<gene>
    <name evidence="2" type="ORF">H7849_06705</name>
</gene>
<dbReference type="EMBL" id="CP060394">
    <property type="protein sequence ID" value="QNI33620.1"/>
    <property type="molecule type" value="Genomic_DNA"/>
</dbReference>
<sequence length="251" mass="28314">MLAALLFCLCANGHAQSSPTSDARPQAQPASQTPIILDRVIAIVNGDVLLESDVREEMRVAVLQPLSVPPGQNTEVNAAQRLIRRALILEQMRAQQQIDYRVSDDEVKKSLAELRAQIPICRQIHCSTEEGWNEFLKSNGITEQEAEERWRQRLEILKFINIRFGTGIRISRQDIQKYYQATVVPAFEKMKEKPPTLESVTPRIQEILLQQQVNSLLRDWLQSLRQQGSVQILDPAYGQSSNADEDEGGGA</sequence>
<organism evidence="2 3">
    <name type="scientific">Alloacidobacterium dinghuense</name>
    <dbReference type="NCBI Taxonomy" id="2763107"/>
    <lineage>
        <taxon>Bacteria</taxon>
        <taxon>Pseudomonadati</taxon>
        <taxon>Acidobacteriota</taxon>
        <taxon>Terriglobia</taxon>
        <taxon>Terriglobales</taxon>
        <taxon>Acidobacteriaceae</taxon>
        <taxon>Alloacidobacterium</taxon>
    </lineage>
</organism>
<evidence type="ECO:0000313" key="2">
    <source>
        <dbReference type="EMBL" id="QNI33620.1"/>
    </source>
</evidence>
<dbReference type="InterPro" id="IPR050280">
    <property type="entry name" value="OMP_Chaperone_SurA"/>
</dbReference>
<evidence type="ECO:0000256" key="1">
    <source>
        <dbReference type="ARBA" id="ARBA00022729"/>
    </source>
</evidence>
<dbReference type="Gene3D" id="1.10.4030.10">
    <property type="entry name" value="Porin chaperone SurA, peptide-binding domain"/>
    <property type="match status" value="1"/>
</dbReference>
<dbReference type="GO" id="GO:0016853">
    <property type="term" value="F:isomerase activity"/>
    <property type="evidence" value="ECO:0007669"/>
    <property type="project" value="UniProtKB-KW"/>
</dbReference>
<dbReference type="InterPro" id="IPR027304">
    <property type="entry name" value="Trigger_fact/SurA_dom_sf"/>
</dbReference>
<keyword evidence="3" id="KW-1185">Reference proteome</keyword>
<protein>
    <submittedName>
        <fullName evidence="2">Peptidylprolyl isomerase</fullName>
    </submittedName>
</protein>
<dbReference type="KEGG" id="adin:H7849_06705"/>
<dbReference type="PANTHER" id="PTHR47637">
    <property type="entry name" value="CHAPERONE SURA"/>
    <property type="match status" value="1"/>
</dbReference>
<dbReference type="Proteomes" id="UP000515312">
    <property type="component" value="Chromosome"/>
</dbReference>
<evidence type="ECO:0000313" key="3">
    <source>
        <dbReference type="Proteomes" id="UP000515312"/>
    </source>
</evidence>
<accession>A0A7G8BM50</accession>
<reference evidence="2 3" key="1">
    <citation type="submission" date="2020-08" db="EMBL/GenBank/DDBJ databases">
        <title>Edaphobacter telluris sp. nov. and Acidobacterium dinghuensis sp. nov., two acidobacteria isolated from forest soil.</title>
        <authorList>
            <person name="Fu J."/>
            <person name="Qiu L."/>
        </authorList>
    </citation>
    <scope>NUCLEOTIDE SEQUENCE [LARGE SCALE GENOMIC DNA]</scope>
    <source>
        <strain evidence="2">4Y35</strain>
    </source>
</reference>
<dbReference type="RefSeq" id="WP_186745162.1">
    <property type="nucleotide sequence ID" value="NZ_CP060394.1"/>
</dbReference>
<keyword evidence="2" id="KW-0413">Isomerase</keyword>
<dbReference type="AlphaFoldDB" id="A0A7G8BM50"/>
<dbReference type="PANTHER" id="PTHR47637:SF1">
    <property type="entry name" value="CHAPERONE SURA"/>
    <property type="match status" value="1"/>
</dbReference>